<evidence type="ECO:0000256" key="10">
    <source>
        <dbReference type="ARBA" id="ARBA00022840"/>
    </source>
</evidence>
<keyword evidence="9 15" id="KW-0418">Kinase</keyword>
<dbReference type="InterPro" id="IPR015806">
    <property type="entry name" value="Pyrv_Knase_insert_dom_sf"/>
</dbReference>
<dbReference type="SUPFAM" id="SSF51621">
    <property type="entry name" value="Phosphoenolpyruvate/pyruvate domain"/>
    <property type="match status" value="1"/>
</dbReference>
<keyword evidence="13" id="KW-0670">Pyruvate</keyword>
<dbReference type="InterPro" id="IPR015813">
    <property type="entry name" value="Pyrv/PenolPyrv_kinase-like_dom"/>
</dbReference>
<dbReference type="InterPro" id="IPR036918">
    <property type="entry name" value="Pyrv_Knase_C_sf"/>
</dbReference>
<dbReference type="InterPro" id="IPR011037">
    <property type="entry name" value="Pyrv_Knase-like_insert_dom_sf"/>
</dbReference>
<comment type="cofactor">
    <cofactor evidence="1">
        <name>Mg(2+)</name>
        <dbReference type="ChEBI" id="CHEBI:18420"/>
    </cofactor>
</comment>
<sequence length="524" mass="56746">MPIDMEAMKPEFIDVSGFGQMSEAALRKRTRVICTVGPSSWTVEGLGMLLDNGMNVCRLNFSHGDHDTHKRTISRLKEALALRPGVECAIMLDTKGPEIRTGFFAPPLEGGKLELQTGQKLILTTDYDHKSNGTKLACTYKKLPLSVKAGNQILVADGSLVLKVLSTNQTDEVECEVLNDCAIGERKNMNLPGVVVDLPVLQPKDIKDLQEFGVPMNVDMVAASFVQNADDLRFIRKTLDEAGGQNIKIMSKIENQEGLDNFDDIVANCDAIMVARGDLGMEIPPEKVFRAQKSMISTCTKAGKPVVVATQMLESMINNPRPTRAECSDVANAVLDGADAVMLSGETAGGKFPKEAVSIMSRTCCEAESQFNFDAAFQREFDFERKNHLLSMVEATAAAAVQAAKSCGAKVLVVFAQTGATALTIAKYKSPIPHIVVTSSPQVARYCHGLVAGSKVLCLPNHTRYGFDHKSGDDEAIMVVEAVKFATSLKIITESSDIVCALHSYRIATTKNVAMRFFTAGSVL</sequence>
<dbReference type="Pfam" id="PF00224">
    <property type="entry name" value="PK"/>
    <property type="match status" value="1"/>
</dbReference>
<keyword evidence="7" id="KW-0479">Metal-binding</keyword>
<dbReference type="Pfam" id="PF02887">
    <property type="entry name" value="PK_C"/>
    <property type="match status" value="1"/>
</dbReference>
<dbReference type="SUPFAM" id="SSF50800">
    <property type="entry name" value="PK beta-barrel domain-like"/>
    <property type="match status" value="1"/>
</dbReference>
<keyword evidence="12 15" id="KW-0324">Glycolysis</keyword>
<dbReference type="InterPro" id="IPR015795">
    <property type="entry name" value="Pyrv_Knase_C"/>
</dbReference>
<evidence type="ECO:0000256" key="11">
    <source>
        <dbReference type="ARBA" id="ARBA00022842"/>
    </source>
</evidence>
<dbReference type="AlphaFoldDB" id="A0A7S3JSC8"/>
<keyword evidence="8" id="KW-0547">Nucleotide-binding</keyword>
<comment type="pathway">
    <text evidence="3 15">Carbohydrate degradation; glycolysis; pyruvate from D-glyceraldehyde 3-phosphate: step 5/5.</text>
</comment>
<dbReference type="GO" id="GO:0000287">
    <property type="term" value="F:magnesium ion binding"/>
    <property type="evidence" value="ECO:0007669"/>
    <property type="project" value="InterPro"/>
</dbReference>
<dbReference type="EMBL" id="HBIJ01003654">
    <property type="protein sequence ID" value="CAE0361844.1"/>
    <property type="molecule type" value="Transcribed_RNA"/>
</dbReference>
<feature type="domain" description="Pyruvate kinase barrel" evidence="16">
    <location>
        <begin position="28"/>
        <end position="357"/>
    </location>
</feature>
<comment type="cofactor">
    <cofactor evidence="2">
        <name>K(+)</name>
        <dbReference type="ChEBI" id="CHEBI:29103"/>
    </cofactor>
</comment>
<evidence type="ECO:0000256" key="9">
    <source>
        <dbReference type="ARBA" id="ARBA00022777"/>
    </source>
</evidence>
<dbReference type="PANTHER" id="PTHR11817">
    <property type="entry name" value="PYRUVATE KINASE"/>
    <property type="match status" value="1"/>
</dbReference>
<evidence type="ECO:0000256" key="12">
    <source>
        <dbReference type="ARBA" id="ARBA00023152"/>
    </source>
</evidence>
<evidence type="ECO:0000259" key="17">
    <source>
        <dbReference type="Pfam" id="PF02887"/>
    </source>
</evidence>
<proteinExistence type="inferred from homology"/>
<dbReference type="GO" id="GO:0005524">
    <property type="term" value="F:ATP binding"/>
    <property type="evidence" value="ECO:0007669"/>
    <property type="project" value="UniProtKB-KW"/>
</dbReference>
<dbReference type="Gene3D" id="2.40.33.10">
    <property type="entry name" value="PK beta-barrel domain-like"/>
    <property type="match status" value="1"/>
</dbReference>
<dbReference type="NCBIfam" id="TIGR01064">
    <property type="entry name" value="pyruv_kin"/>
    <property type="match status" value="1"/>
</dbReference>
<evidence type="ECO:0000256" key="2">
    <source>
        <dbReference type="ARBA" id="ARBA00001958"/>
    </source>
</evidence>
<organism evidence="18">
    <name type="scientific">Aureoumbra lagunensis</name>
    <dbReference type="NCBI Taxonomy" id="44058"/>
    <lineage>
        <taxon>Eukaryota</taxon>
        <taxon>Sar</taxon>
        <taxon>Stramenopiles</taxon>
        <taxon>Ochrophyta</taxon>
        <taxon>Pelagophyceae</taxon>
        <taxon>Pelagomonadales</taxon>
        <taxon>Aureoumbra</taxon>
    </lineage>
</organism>
<gene>
    <name evidence="18" type="ORF">ALAG00032_LOCUS2577</name>
</gene>
<evidence type="ECO:0000256" key="5">
    <source>
        <dbReference type="ARBA" id="ARBA00012142"/>
    </source>
</evidence>
<keyword evidence="10" id="KW-0067">ATP-binding</keyword>
<dbReference type="GO" id="GO:0030955">
    <property type="term" value="F:potassium ion binding"/>
    <property type="evidence" value="ECO:0007669"/>
    <property type="project" value="InterPro"/>
</dbReference>
<dbReference type="PROSITE" id="PS00110">
    <property type="entry name" value="PYRUVATE_KINASE"/>
    <property type="match status" value="1"/>
</dbReference>
<dbReference type="GO" id="GO:0004743">
    <property type="term" value="F:pyruvate kinase activity"/>
    <property type="evidence" value="ECO:0007669"/>
    <property type="project" value="UniProtKB-EC"/>
</dbReference>
<evidence type="ECO:0000256" key="4">
    <source>
        <dbReference type="ARBA" id="ARBA00008663"/>
    </source>
</evidence>
<dbReference type="UniPathway" id="UPA00109">
    <property type="reaction ID" value="UER00188"/>
</dbReference>
<dbReference type="PRINTS" id="PR01050">
    <property type="entry name" value="PYRUVTKNASE"/>
</dbReference>
<comment type="similarity">
    <text evidence="4 15">Belongs to the pyruvate kinase family.</text>
</comment>
<dbReference type="GO" id="GO:0006950">
    <property type="term" value="P:response to stress"/>
    <property type="evidence" value="ECO:0007669"/>
    <property type="project" value="UniProtKB-ARBA"/>
</dbReference>
<evidence type="ECO:0000256" key="1">
    <source>
        <dbReference type="ARBA" id="ARBA00001946"/>
    </source>
</evidence>
<evidence type="ECO:0000256" key="14">
    <source>
        <dbReference type="ARBA" id="ARBA00048152"/>
    </source>
</evidence>
<comment type="catalytic activity">
    <reaction evidence="14 15">
        <text>pyruvate + ATP = phosphoenolpyruvate + ADP + H(+)</text>
        <dbReference type="Rhea" id="RHEA:18157"/>
        <dbReference type="ChEBI" id="CHEBI:15361"/>
        <dbReference type="ChEBI" id="CHEBI:15378"/>
        <dbReference type="ChEBI" id="CHEBI:30616"/>
        <dbReference type="ChEBI" id="CHEBI:58702"/>
        <dbReference type="ChEBI" id="CHEBI:456216"/>
        <dbReference type="EC" id="2.7.1.40"/>
    </reaction>
</comment>
<dbReference type="InterPro" id="IPR040442">
    <property type="entry name" value="Pyrv_kinase-like_dom_sf"/>
</dbReference>
<evidence type="ECO:0000256" key="3">
    <source>
        <dbReference type="ARBA" id="ARBA00004997"/>
    </source>
</evidence>
<evidence type="ECO:0000256" key="15">
    <source>
        <dbReference type="RuleBase" id="RU000504"/>
    </source>
</evidence>
<dbReference type="EC" id="2.7.1.40" evidence="5 15"/>
<keyword evidence="6 15" id="KW-0808">Transferase</keyword>
<accession>A0A7S3JSC8</accession>
<evidence type="ECO:0000259" key="16">
    <source>
        <dbReference type="Pfam" id="PF00224"/>
    </source>
</evidence>
<evidence type="ECO:0000256" key="13">
    <source>
        <dbReference type="ARBA" id="ARBA00023317"/>
    </source>
</evidence>
<protein>
    <recommendedName>
        <fullName evidence="5 15">Pyruvate kinase</fullName>
        <ecNumber evidence="5 15">2.7.1.40</ecNumber>
    </recommendedName>
</protein>
<evidence type="ECO:0000256" key="6">
    <source>
        <dbReference type="ARBA" id="ARBA00022679"/>
    </source>
</evidence>
<dbReference type="GO" id="GO:0016301">
    <property type="term" value="F:kinase activity"/>
    <property type="evidence" value="ECO:0007669"/>
    <property type="project" value="UniProtKB-KW"/>
</dbReference>
<dbReference type="NCBIfam" id="NF004491">
    <property type="entry name" value="PRK05826.1"/>
    <property type="match status" value="1"/>
</dbReference>
<dbReference type="InterPro" id="IPR018209">
    <property type="entry name" value="Pyrv_Knase_AS"/>
</dbReference>
<dbReference type="Gene3D" id="3.40.1380.20">
    <property type="entry name" value="Pyruvate kinase, C-terminal domain"/>
    <property type="match status" value="1"/>
</dbReference>
<dbReference type="Gene3D" id="3.20.20.60">
    <property type="entry name" value="Phosphoenolpyruvate-binding domains"/>
    <property type="match status" value="1"/>
</dbReference>
<reference evidence="18" key="1">
    <citation type="submission" date="2021-01" db="EMBL/GenBank/DDBJ databases">
        <authorList>
            <person name="Corre E."/>
            <person name="Pelletier E."/>
            <person name="Niang G."/>
            <person name="Scheremetjew M."/>
            <person name="Finn R."/>
            <person name="Kale V."/>
            <person name="Holt S."/>
            <person name="Cochrane G."/>
            <person name="Meng A."/>
            <person name="Brown T."/>
            <person name="Cohen L."/>
        </authorList>
    </citation>
    <scope>NUCLEOTIDE SEQUENCE</scope>
    <source>
        <strain evidence="18">CCMP1510</strain>
    </source>
</reference>
<evidence type="ECO:0000313" key="18">
    <source>
        <dbReference type="EMBL" id="CAE0361844.1"/>
    </source>
</evidence>
<dbReference type="SUPFAM" id="SSF52935">
    <property type="entry name" value="PK C-terminal domain-like"/>
    <property type="match status" value="1"/>
</dbReference>
<evidence type="ECO:0000256" key="7">
    <source>
        <dbReference type="ARBA" id="ARBA00022723"/>
    </source>
</evidence>
<keyword evidence="11 15" id="KW-0460">Magnesium</keyword>
<dbReference type="InterPro" id="IPR015793">
    <property type="entry name" value="Pyrv_Knase_brl"/>
</dbReference>
<dbReference type="FunFam" id="2.40.33.10:FF:000001">
    <property type="entry name" value="Pyruvate kinase"/>
    <property type="match status" value="1"/>
</dbReference>
<name>A0A7S3JSC8_9STRA</name>
<dbReference type="FunFam" id="3.20.20.60:FF:000001">
    <property type="entry name" value="Pyruvate kinase"/>
    <property type="match status" value="1"/>
</dbReference>
<feature type="domain" description="Pyruvate kinase C-terminal" evidence="17">
    <location>
        <begin position="394"/>
        <end position="500"/>
    </location>
</feature>
<dbReference type="InterPro" id="IPR001697">
    <property type="entry name" value="Pyr_Knase"/>
</dbReference>
<evidence type="ECO:0000256" key="8">
    <source>
        <dbReference type="ARBA" id="ARBA00022741"/>
    </source>
</evidence>